<keyword evidence="7 9" id="KW-1133">Transmembrane helix</keyword>
<evidence type="ECO:0000256" key="1">
    <source>
        <dbReference type="ARBA" id="ARBA00004651"/>
    </source>
</evidence>
<organism evidence="11 12">
    <name type="scientific">Rodentibacter caecimuris</name>
    <dbReference type="NCBI Taxonomy" id="1796644"/>
    <lineage>
        <taxon>Bacteria</taxon>
        <taxon>Pseudomonadati</taxon>
        <taxon>Pseudomonadota</taxon>
        <taxon>Gammaproteobacteria</taxon>
        <taxon>Pasteurellales</taxon>
        <taxon>Pasteurellaceae</taxon>
        <taxon>Rodentibacter</taxon>
    </lineage>
</organism>
<keyword evidence="12" id="KW-1185">Reference proteome</keyword>
<keyword evidence="4" id="KW-1003">Cell membrane</keyword>
<evidence type="ECO:0000256" key="5">
    <source>
        <dbReference type="ARBA" id="ARBA00022597"/>
    </source>
</evidence>
<evidence type="ECO:0000256" key="7">
    <source>
        <dbReference type="ARBA" id="ARBA00022989"/>
    </source>
</evidence>
<proteinExistence type="inferred from homology"/>
<evidence type="ECO:0000256" key="9">
    <source>
        <dbReference type="SAM" id="Phobius"/>
    </source>
</evidence>
<feature type="transmembrane region" description="Helical" evidence="9">
    <location>
        <begin position="83"/>
        <end position="100"/>
    </location>
</feature>
<feature type="transmembrane region" description="Helical" evidence="9">
    <location>
        <begin position="283"/>
        <end position="299"/>
    </location>
</feature>
<evidence type="ECO:0000313" key="12">
    <source>
        <dbReference type="Proteomes" id="UP000188820"/>
    </source>
</evidence>
<feature type="transmembrane region" description="Helical" evidence="9">
    <location>
        <begin position="217"/>
        <end position="240"/>
    </location>
</feature>
<evidence type="ECO:0000256" key="8">
    <source>
        <dbReference type="ARBA" id="ARBA00023136"/>
    </source>
</evidence>
<feature type="transmembrane region" description="Helical" evidence="9">
    <location>
        <begin position="106"/>
        <end position="129"/>
    </location>
</feature>
<feature type="domain" description="Major facilitator superfamily (MFS) profile" evidence="10">
    <location>
        <begin position="15"/>
        <end position="392"/>
    </location>
</feature>
<dbReference type="InterPro" id="IPR020846">
    <property type="entry name" value="MFS_dom"/>
</dbReference>
<comment type="subcellular location">
    <subcellularLocation>
        <location evidence="1">Cell membrane</location>
        <topology evidence="1">Multi-pass membrane protein</topology>
    </subcellularLocation>
</comment>
<dbReference type="InterPro" id="IPR011701">
    <property type="entry name" value="MFS"/>
</dbReference>
<feature type="transmembrane region" description="Helical" evidence="9">
    <location>
        <begin position="305"/>
        <end position="329"/>
    </location>
</feature>
<dbReference type="PROSITE" id="PS50850">
    <property type="entry name" value="MFS"/>
    <property type="match status" value="1"/>
</dbReference>
<keyword evidence="5" id="KW-0762">Sugar transport</keyword>
<name>A0ABX3KVQ4_9PAST</name>
<reference evidence="11 12" key="1">
    <citation type="submission" date="2016-10" db="EMBL/GenBank/DDBJ databases">
        <title>Rodentibacter gen. nov. and new species.</title>
        <authorList>
            <person name="Christensen H."/>
        </authorList>
    </citation>
    <scope>NUCLEOTIDE SEQUENCE [LARGE SCALE GENOMIC DNA]</scope>
    <source>
        <strain evidence="11 12">1998236014</strain>
    </source>
</reference>
<dbReference type="PANTHER" id="PTHR23535">
    <property type="entry name" value="SUGAR EFFLUX TRANSPORTER A-RELATED"/>
    <property type="match status" value="1"/>
</dbReference>
<keyword evidence="6 9" id="KW-0812">Transmembrane</keyword>
<dbReference type="PANTHER" id="PTHR23535:SF2">
    <property type="entry name" value="SUGAR EFFLUX TRANSPORTER A-RELATED"/>
    <property type="match status" value="1"/>
</dbReference>
<feature type="transmembrane region" description="Helical" evidence="9">
    <location>
        <begin position="252"/>
        <end position="271"/>
    </location>
</feature>
<feature type="transmembrane region" description="Helical" evidence="9">
    <location>
        <begin position="150"/>
        <end position="167"/>
    </location>
</feature>
<feature type="transmembrane region" description="Helical" evidence="9">
    <location>
        <begin position="54"/>
        <end position="71"/>
    </location>
</feature>
<dbReference type="InterPro" id="IPR036259">
    <property type="entry name" value="MFS_trans_sf"/>
</dbReference>
<evidence type="ECO:0000256" key="6">
    <source>
        <dbReference type="ARBA" id="ARBA00022692"/>
    </source>
</evidence>
<sequence>MFTPQTHQPKPANVIAFSFLLIAFLTGITSAFQLPTLSLFLSQELNVSPFLVGLFYSVNAAIGIILSQLLAKYSDIREDRRQIIIFCCIIAALGCLIFAYSRNYYILILLGTTLLGLGSSANPQSFALAREYAENTQREAVMFTTIMRTQISLAWIVGPPLAFFIALNWGFSYMYVIAALAFMLCAFVTYMLLPKISGKSAVKNNSTLPNQPPRKSVIFLFVNNLLLFTCNSMYLINMPLFISNELLLNKEIAGLLMGIAAGLEIPIMLFAGYLTKYLSKKQLMIIAILAGFIFYFGMLFAQQTWILVCLQFCNAIFIGILATTGMLYFQDLMPTQMGNATTLFTNAAKSSWVIGGPIAGIIAQIWNYHSVFYVSLVLIILSLGFMLKVKSV</sequence>
<feature type="transmembrane region" description="Helical" evidence="9">
    <location>
        <begin position="372"/>
        <end position="389"/>
    </location>
</feature>
<accession>A0ABX3KVQ4</accession>
<evidence type="ECO:0000256" key="4">
    <source>
        <dbReference type="ARBA" id="ARBA00022475"/>
    </source>
</evidence>
<dbReference type="CDD" id="cd17471">
    <property type="entry name" value="MFS_Set"/>
    <property type="match status" value="1"/>
</dbReference>
<comment type="similarity">
    <text evidence="2">Belongs to the major facilitator superfamily. Set transporter family.</text>
</comment>
<dbReference type="Pfam" id="PF07690">
    <property type="entry name" value="MFS_1"/>
    <property type="match status" value="1"/>
</dbReference>
<evidence type="ECO:0000256" key="3">
    <source>
        <dbReference type="ARBA" id="ARBA00022448"/>
    </source>
</evidence>
<dbReference type="Proteomes" id="UP000188820">
    <property type="component" value="Unassembled WGS sequence"/>
</dbReference>
<comment type="caution">
    <text evidence="11">The sequence shown here is derived from an EMBL/GenBank/DDBJ whole genome shotgun (WGS) entry which is preliminary data.</text>
</comment>
<evidence type="ECO:0000313" key="11">
    <source>
        <dbReference type="EMBL" id="OOF68234.1"/>
    </source>
</evidence>
<keyword evidence="3" id="KW-0813">Transport</keyword>
<dbReference type="RefSeq" id="WP_077463753.1">
    <property type="nucleotide sequence ID" value="NZ_MLAA01000035.1"/>
</dbReference>
<evidence type="ECO:0000259" key="10">
    <source>
        <dbReference type="PROSITE" id="PS50850"/>
    </source>
</evidence>
<feature type="transmembrane region" description="Helical" evidence="9">
    <location>
        <begin position="173"/>
        <end position="193"/>
    </location>
</feature>
<dbReference type="EMBL" id="MLAA01000035">
    <property type="protein sequence ID" value="OOF68234.1"/>
    <property type="molecule type" value="Genomic_DNA"/>
</dbReference>
<protein>
    <submittedName>
        <fullName evidence="11">MFS transporter</fullName>
    </submittedName>
</protein>
<evidence type="ECO:0000256" key="2">
    <source>
        <dbReference type="ARBA" id="ARBA00006523"/>
    </source>
</evidence>
<keyword evidence="8 9" id="KW-0472">Membrane</keyword>
<gene>
    <name evidence="11" type="ORF">BKG89_07695</name>
</gene>
<feature type="transmembrane region" description="Helical" evidence="9">
    <location>
        <begin position="12"/>
        <end position="34"/>
    </location>
</feature>
<dbReference type="Gene3D" id="1.20.1250.20">
    <property type="entry name" value="MFS general substrate transporter like domains"/>
    <property type="match status" value="2"/>
</dbReference>
<dbReference type="SUPFAM" id="SSF103473">
    <property type="entry name" value="MFS general substrate transporter"/>
    <property type="match status" value="1"/>
</dbReference>